<reference evidence="1 2" key="1">
    <citation type="submission" date="2024-06" db="EMBL/GenBank/DDBJ databases">
        <title>The Natural Products Discovery Center: Release of the First 8490 Sequenced Strains for Exploring Actinobacteria Biosynthetic Diversity.</title>
        <authorList>
            <person name="Kalkreuter E."/>
            <person name="Kautsar S.A."/>
            <person name="Yang D."/>
            <person name="Bader C.D."/>
            <person name="Teijaro C.N."/>
            <person name="Fluegel L."/>
            <person name="Davis C.M."/>
            <person name="Simpson J.R."/>
            <person name="Lauterbach L."/>
            <person name="Steele A.D."/>
            <person name="Gui C."/>
            <person name="Meng S."/>
            <person name="Li G."/>
            <person name="Viehrig K."/>
            <person name="Ye F."/>
            <person name="Su P."/>
            <person name="Kiefer A.F."/>
            <person name="Nichols A."/>
            <person name="Cepeda A.J."/>
            <person name="Yan W."/>
            <person name="Fan B."/>
            <person name="Jiang Y."/>
            <person name="Adhikari A."/>
            <person name="Zheng C.-J."/>
            <person name="Schuster L."/>
            <person name="Cowan T.M."/>
            <person name="Smanski M.J."/>
            <person name="Chevrette M.G."/>
            <person name="De Carvalho L.P.S."/>
            <person name="Shen B."/>
        </authorList>
    </citation>
    <scope>NUCLEOTIDE SEQUENCE [LARGE SCALE GENOMIC DNA]</scope>
    <source>
        <strain evidence="1 2">NPDC048946</strain>
    </source>
</reference>
<evidence type="ECO:0000313" key="2">
    <source>
        <dbReference type="Proteomes" id="UP001551482"/>
    </source>
</evidence>
<dbReference type="Proteomes" id="UP001551482">
    <property type="component" value="Unassembled WGS sequence"/>
</dbReference>
<accession>A0ABV3DVQ7</accession>
<gene>
    <name evidence="1" type="ORF">AB0C36_39445</name>
</gene>
<protein>
    <submittedName>
        <fullName evidence="1">Uncharacterized protein</fullName>
    </submittedName>
</protein>
<proteinExistence type="predicted"/>
<evidence type="ECO:0000313" key="1">
    <source>
        <dbReference type="EMBL" id="MEU8139557.1"/>
    </source>
</evidence>
<organism evidence="1 2">
    <name type="scientific">Streptodolium elevatio</name>
    <dbReference type="NCBI Taxonomy" id="3157996"/>
    <lineage>
        <taxon>Bacteria</taxon>
        <taxon>Bacillati</taxon>
        <taxon>Actinomycetota</taxon>
        <taxon>Actinomycetes</taxon>
        <taxon>Kitasatosporales</taxon>
        <taxon>Streptomycetaceae</taxon>
        <taxon>Streptodolium</taxon>
    </lineage>
</organism>
<comment type="caution">
    <text evidence="1">The sequence shown here is derived from an EMBL/GenBank/DDBJ whole genome shotgun (WGS) entry which is preliminary data.</text>
</comment>
<keyword evidence="2" id="KW-1185">Reference proteome</keyword>
<dbReference type="EMBL" id="JBEZFP010000183">
    <property type="protein sequence ID" value="MEU8139557.1"/>
    <property type="molecule type" value="Genomic_DNA"/>
</dbReference>
<dbReference type="RefSeq" id="WP_358363726.1">
    <property type="nucleotide sequence ID" value="NZ_JBEZFP010000183.1"/>
</dbReference>
<name>A0ABV3DVQ7_9ACTN</name>
<sequence length="174" mass="19165">MAMAEVVVGALAGTFGGAAAGWSTAYFTFRMSLRHLALTSTTQRDHAEWEIQRSATFEAASTVWDEAHRVAALVTALRETGASDLDPGCRHALMQLTFVIQQRGMVMGDHLQAVFRCNFALKKLMRYHGSENGPALAETVLHHLQWVAVSCMRGTPVPTPPPEFEQARRTLQAR</sequence>